<feature type="signal peptide" evidence="2">
    <location>
        <begin position="1"/>
        <end position="28"/>
    </location>
</feature>
<feature type="chain" id="PRO_5032481929" evidence="2">
    <location>
        <begin position="29"/>
        <end position="166"/>
    </location>
</feature>
<evidence type="ECO:0000256" key="2">
    <source>
        <dbReference type="SAM" id="SignalP"/>
    </source>
</evidence>
<feature type="region of interest" description="Disordered" evidence="1">
    <location>
        <begin position="140"/>
        <end position="166"/>
    </location>
</feature>
<dbReference type="AlphaFoldDB" id="A0A831XFG8"/>
<sequence length="166" mass="17495">MKTALPLLLLAASLIAFLHSGFARGASAAEEEIGMVRLGGSSSCLDARVRRALDSLVPRLAALDPGRIVMIEARAAWGRGREERVRNSYLLALEAQRHLRAKLASGRIMYLASASGGGAGGDTFVRVVSLPDSFAAVHVATAGSRRPQPKSSPDERPGTLPVPGRD</sequence>
<organism evidence="3">
    <name type="scientific">Geobacter metallireducens</name>
    <dbReference type="NCBI Taxonomy" id="28232"/>
    <lineage>
        <taxon>Bacteria</taxon>
        <taxon>Pseudomonadati</taxon>
        <taxon>Thermodesulfobacteriota</taxon>
        <taxon>Desulfuromonadia</taxon>
        <taxon>Geobacterales</taxon>
        <taxon>Geobacteraceae</taxon>
        <taxon>Geobacter</taxon>
    </lineage>
</organism>
<dbReference type="EMBL" id="DSOV01000054">
    <property type="protein sequence ID" value="HEN43092.1"/>
    <property type="molecule type" value="Genomic_DNA"/>
</dbReference>
<comment type="caution">
    <text evidence="3">The sequence shown here is derived from an EMBL/GenBank/DDBJ whole genome shotgun (WGS) entry which is preliminary data.</text>
</comment>
<name>A0A831XFG8_GEOME</name>
<evidence type="ECO:0000256" key="1">
    <source>
        <dbReference type="SAM" id="MobiDB-lite"/>
    </source>
</evidence>
<evidence type="ECO:0000313" key="3">
    <source>
        <dbReference type="EMBL" id="HEN43092.1"/>
    </source>
</evidence>
<reference evidence="3" key="1">
    <citation type="journal article" date="2020" name="mSystems">
        <title>Genome- and Community-Level Interaction Insights into Carbon Utilization and Element Cycling Functions of Hydrothermarchaeota in Hydrothermal Sediment.</title>
        <authorList>
            <person name="Zhou Z."/>
            <person name="Liu Y."/>
            <person name="Xu W."/>
            <person name="Pan J."/>
            <person name="Luo Z.H."/>
            <person name="Li M."/>
        </authorList>
    </citation>
    <scope>NUCLEOTIDE SEQUENCE [LARGE SCALE GENOMIC DNA]</scope>
    <source>
        <strain evidence="3">SpSt-349</strain>
    </source>
</reference>
<gene>
    <name evidence="3" type="ORF">ENQ87_12125</name>
</gene>
<accession>A0A831XFG8</accession>
<proteinExistence type="predicted"/>
<keyword evidence="2" id="KW-0732">Signal</keyword>
<protein>
    <submittedName>
        <fullName evidence="3">Uncharacterized protein</fullName>
    </submittedName>
</protein>